<accession>A0A934RWU3</accession>
<dbReference type="Proteomes" id="UP000617628">
    <property type="component" value="Unassembled WGS sequence"/>
</dbReference>
<feature type="domain" description="HTH araC/xylS-type" evidence="4">
    <location>
        <begin position="192"/>
        <end position="294"/>
    </location>
</feature>
<dbReference type="PROSITE" id="PS01124">
    <property type="entry name" value="HTH_ARAC_FAMILY_2"/>
    <property type="match status" value="1"/>
</dbReference>
<evidence type="ECO:0000256" key="1">
    <source>
        <dbReference type="ARBA" id="ARBA00023015"/>
    </source>
</evidence>
<evidence type="ECO:0000256" key="3">
    <source>
        <dbReference type="ARBA" id="ARBA00023163"/>
    </source>
</evidence>
<gene>
    <name evidence="5" type="ORF">JIN87_03145</name>
</gene>
<dbReference type="AlphaFoldDB" id="A0A934RWU3"/>
<evidence type="ECO:0000313" key="5">
    <source>
        <dbReference type="EMBL" id="MBK1875847.1"/>
    </source>
</evidence>
<evidence type="ECO:0000256" key="2">
    <source>
        <dbReference type="ARBA" id="ARBA00023125"/>
    </source>
</evidence>
<dbReference type="SMART" id="SM00342">
    <property type="entry name" value="HTH_ARAC"/>
    <property type="match status" value="1"/>
</dbReference>
<protein>
    <submittedName>
        <fullName evidence="5">Helix-turn-helix transcriptional regulator</fullName>
    </submittedName>
</protein>
<comment type="caution">
    <text evidence="5">The sequence shown here is derived from an EMBL/GenBank/DDBJ whole genome shotgun (WGS) entry which is preliminary data.</text>
</comment>
<dbReference type="InterPro" id="IPR037923">
    <property type="entry name" value="HTH-like"/>
</dbReference>
<keyword evidence="1" id="KW-0805">Transcription regulation</keyword>
<reference evidence="5" key="1">
    <citation type="submission" date="2021-01" db="EMBL/GenBank/DDBJ databases">
        <title>Modified the classification status of verrucomicrobia.</title>
        <authorList>
            <person name="Feng X."/>
        </authorList>
    </citation>
    <scope>NUCLEOTIDE SEQUENCE</scope>
    <source>
        <strain evidence="5">KCTC 13126</strain>
    </source>
</reference>
<dbReference type="InterPro" id="IPR009057">
    <property type="entry name" value="Homeodomain-like_sf"/>
</dbReference>
<keyword evidence="2" id="KW-0238">DNA-binding</keyword>
<dbReference type="EMBL" id="JAENIL010000004">
    <property type="protein sequence ID" value="MBK1875847.1"/>
    <property type="molecule type" value="Genomic_DNA"/>
</dbReference>
<keyword evidence="6" id="KW-1185">Reference proteome</keyword>
<keyword evidence="3" id="KW-0804">Transcription</keyword>
<sequence>MPSQTFNSLKKRAGSLPAPKNYFKGFTPSELCIPENLILFSRTTRDELQKRSFESHPHQRFVLAINLETEGTITTDGIPWRIHPMEAFLIFPYQFHQFTELAKDRIVWLFITFEIEIPSILEVFRHRILAVDERMLESLDGILDRYHSQRTERNKRALTLEIAYLLNRLREQLAISPKTSISQQSGDQSEKNLLLQQVQECLRHETGELHTVSKIAAQLNMSESNLRAKFRSQFGLSLGFYVRNFRTHQAILLLKNPALSLTDISYELGFTTLAAFSRFFSNATGSAPKTYRAKLLN</sequence>
<organism evidence="5 6">
    <name type="scientific">Pelagicoccus mobilis</name>
    <dbReference type="NCBI Taxonomy" id="415221"/>
    <lineage>
        <taxon>Bacteria</taxon>
        <taxon>Pseudomonadati</taxon>
        <taxon>Verrucomicrobiota</taxon>
        <taxon>Opitutia</taxon>
        <taxon>Puniceicoccales</taxon>
        <taxon>Pelagicoccaceae</taxon>
        <taxon>Pelagicoccus</taxon>
    </lineage>
</organism>
<dbReference type="SUPFAM" id="SSF46689">
    <property type="entry name" value="Homeodomain-like"/>
    <property type="match status" value="1"/>
</dbReference>
<dbReference type="PANTHER" id="PTHR43280:SF2">
    <property type="entry name" value="HTH-TYPE TRANSCRIPTIONAL REGULATOR EXSA"/>
    <property type="match status" value="1"/>
</dbReference>
<evidence type="ECO:0000259" key="4">
    <source>
        <dbReference type="PROSITE" id="PS01124"/>
    </source>
</evidence>
<dbReference type="GO" id="GO:0043565">
    <property type="term" value="F:sequence-specific DNA binding"/>
    <property type="evidence" value="ECO:0007669"/>
    <property type="project" value="InterPro"/>
</dbReference>
<dbReference type="GO" id="GO:0003700">
    <property type="term" value="F:DNA-binding transcription factor activity"/>
    <property type="evidence" value="ECO:0007669"/>
    <property type="project" value="InterPro"/>
</dbReference>
<dbReference type="PANTHER" id="PTHR43280">
    <property type="entry name" value="ARAC-FAMILY TRANSCRIPTIONAL REGULATOR"/>
    <property type="match status" value="1"/>
</dbReference>
<dbReference type="RefSeq" id="WP_200354062.1">
    <property type="nucleotide sequence ID" value="NZ_JAENIL010000004.1"/>
</dbReference>
<proteinExistence type="predicted"/>
<dbReference type="Gene3D" id="1.10.10.60">
    <property type="entry name" value="Homeodomain-like"/>
    <property type="match status" value="1"/>
</dbReference>
<dbReference type="Pfam" id="PF12833">
    <property type="entry name" value="HTH_18"/>
    <property type="match status" value="1"/>
</dbReference>
<evidence type="ECO:0000313" key="6">
    <source>
        <dbReference type="Proteomes" id="UP000617628"/>
    </source>
</evidence>
<dbReference type="SUPFAM" id="SSF51215">
    <property type="entry name" value="Regulatory protein AraC"/>
    <property type="match status" value="1"/>
</dbReference>
<name>A0A934RWU3_9BACT</name>
<dbReference type="InterPro" id="IPR018060">
    <property type="entry name" value="HTH_AraC"/>
</dbReference>